<evidence type="ECO:0000256" key="2">
    <source>
        <dbReference type="ARBA" id="ARBA00022833"/>
    </source>
</evidence>
<evidence type="ECO:0000256" key="1">
    <source>
        <dbReference type="ARBA" id="ARBA00022723"/>
    </source>
</evidence>
<evidence type="ECO:0000313" key="8">
    <source>
        <dbReference type="EMBL" id="KAK8130555.1"/>
    </source>
</evidence>
<accession>A0AAW0R9S3</accession>
<gene>
    <name evidence="8" type="ORF">PG999_002935</name>
</gene>
<keyword evidence="9" id="KW-1185">Reference proteome</keyword>
<feature type="compositionally biased region" description="Low complexity" evidence="6">
    <location>
        <begin position="65"/>
        <end position="86"/>
    </location>
</feature>
<dbReference type="PANTHER" id="PTHR47660:SF3">
    <property type="entry name" value="FINGER DOMAIN PROTEIN, PUTATIVE (AFU_ORTHOLOGUE AFUA_4G03310)-RELATED"/>
    <property type="match status" value="1"/>
</dbReference>
<dbReference type="Gene3D" id="4.10.240.10">
    <property type="entry name" value="Zn(2)-C6 fungal-type DNA-binding domain"/>
    <property type="match status" value="1"/>
</dbReference>
<evidence type="ECO:0000256" key="4">
    <source>
        <dbReference type="ARBA" id="ARBA00023163"/>
    </source>
</evidence>
<dbReference type="SMART" id="SM00066">
    <property type="entry name" value="GAL4"/>
    <property type="match status" value="1"/>
</dbReference>
<dbReference type="GO" id="GO:0008270">
    <property type="term" value="F:zinc ion binding"/>
    <property type="evidence" value="ECO:0007669"/>
    <property type="project" value="InterPro"/>
</dbReference>
<evidence type="ECO:0000259" key="7">
    <source>
        <dbReference type="PROSITE" id="PS50048"/>
    </source>
</evidence>
<evidence type="ECO:0000313" key="9">
    <source>
        <dbReference type="Proteomes" id="UP001392437"/>
    </source>
</evidence>
<dbReference type="EMBL" id="JAQQWP010000002">
    <property type="protein sequence ID" value="KAK8130555.1"/>
    <property type="molecule type" value="Genomic_DNA"/>
</dbReference>
<keyword evidence="2" id="KW-0862">Zinc</keyword>
<keyword evidence="4" id="KW-0804">Transcription</keyword>
<keyword evidence="1" id="KW-0479">Metal-binding</keyword>
<dbReference type="Proteomes" id="UP001392437">
    <property type="component" value="Unassembled WGS sequence"/>
</dbReference>
<dbReference type="Pfam" id="PF00172">
    <property type="entry name" value="Zn_clus"/>
    <property type="match status" value="1"/>
</dbReference>
<sequence length="489" mass="53661">SSLKRHGYYCRTRKPGDRISRAKSCSVCVSAKARCDRKRPECSRCLNKGIDCQYPAQGPRGKIQDSSQQETSSLSSSSPGVTDSPSKINPLPADTGTQEADNNDGGINNIINNDDFIAALDAATGCLGEAEFNWAPSKDVGLFEPFTPSPGVYEAASQSFSSKTTPFTFSSTAFQPNLSFPTPRAVSIPNILTIPRSPSNNNRSIIRRPKIKTGAQRAATLIYHTLKSYPLMMMRDNALPPFIHPQMASSDTGSESLHNCISLMHLHNSGLPGSRKLFWRNVRQECERLSKHPSKLGYVEIVAALQALSMYIIIRFGDEEAEEGDIDAMLTMTVIAMSVELNRANFGQDSAVSATSPESTWRHWMFVESGRRLCVLYQIVNMVVVFEPATMCDLEADGLILPTLPARKQLWEADTATKWMTEIERDLGAQTDYGMAVNGDLIKIRQAYGNEVAAYGSGVPSRQKADWEEWFSGMDSFGGLVMLAASLVG</sequence>
<feature type="region of interest" description="Disordered" evidence="6">
    <location>
        <begin position="56"/>
        <end position="106"/>
    </location>
</feature>
<dbReference type="GO" id="GO:0000981">
    <property type="term" value="F:DNA-binding transcription factor activity, RNA polymerase II-specific"/>
    <property type="evidence" value="ECO:0007669"/>
    <property type="project" value="InterPro"/>
</dbReference>
<dbReference type="PANTHER" id="PTHR47660">
    <property type="entry name" value="TRANSCRIPTION FACTOR WITH C2H2 AND ZN(2)-CYS(6) DNA BINDING DOMAIN (EUROFUNG)-RELATED-RELATED"/>
    <property type="match status" value="1"/>
</dbReference>
<feature type="non-terminal residue" evidence="8">
    <location>
        <position position="1"/>
    </location>
</feature>
<proteinExistence type="predicted"/>
<keyword evidence="3" id="KW-0805">Transcription regulation</keyword>
<evidence type="ECO:0000256" key="6">
    <source>
        <dbReference type="SAM" id="MobiDB-lite"/>
    </source>
</evidence>
<dbReference type="InterPro" id="IPR036864">
    <property type="entry name" value="Zn2-C6_fun-type_DNA-bd_sf"/>
</dbReference>
<dbReference type="PROSITE" id="PS50048">
    <property type="entry name" value="ZN2_CY6_FUNGAL_2"/>
    <property type="match status" value="1"/>
</dbReference>
<dbReference type="InterPro" id="IPR001138">
    <property type="entry name" value="Zn2Cys6_DnaBD"/>
</dbReference>
<reference evidence="8 9" key="1">
    <citation type="submission" date="2023-01" db="EMBL/GenBank/DDBJ databases">
        <title>Analysis of 21 Apiospora genomes using comparative genomics revels a genus with tremendous synthesis potential of carbohydrate active enzymes and secondary metabolites.</title>
        <authorList>
            <person name="Sorensen T."/>
        </authorList>
    </citation>
    <scope>NUCLEOTIDE SEQUENCE [LARGE SCALE GENOMIC DNA]</scope>
    <source>
        <strain evidence="8 9">CBS 117206</strain>
    </source>
</reference>
<organism evidence="8 9">
    <name type="scientific">Apiospora kogelbergensis</name>
    <dbReference type="NCBI Taxonomy" id="1337665"/>
    <lineage>
        <taxon>Eukaryota</taxon>
        <taxon>Fungi</taxon>
        <taxon>Dikarya</taxon>
        <taxon>Ascomycota</taxon>
        <taxon>Pezizomycotina</taxon>
        <taxon>Sordariomycetes</taxon>
        <taxon>Xylariomycetidae</taxon>
        <taxon>Amphisphaeriales</taxon>
        <taxon>Apiosporaceae</taxon>
        <taxon>Apiospora</taxon>
    </lineage>
</organism>
<comment type="caution">
    <text evidence="8">The sequence shown here is derived from an EMBL/GenBank/DDBJ whole genome shotgun (WGS) entry which is preliminary data.</text>
</comment>
<evidence type="ECO:0000256" key="3">
    <source>
        <dbReference type="ARBA" id="ARBA00023015"/>
    </source>
</evidence>
<dbReference type="CDD" id="cd00067">
    <property type="entry name" value="GAL4"/>
    <property type="match status" value="1"/>
</dbReference>
<dbReference type="SUPFAM" id="SSF57701">
    <property type="entry name" value="Zn2/Cys6 DNA-binding domain"/>
    <property type="match status" value="1"/>
</dbReference>
<name>A0AAW0R9S3_9PEZI</name>
<evidence type="ECO:0000256" key="5">
    <source>
        <dbReference type="ARBA" id="ARBA00023242"/>
    </source>
</evidence>
<keyword evidence="5" id="KW-0539">Nucleus</keyword>
<feature type="domain" description="Zn(2)-C6 fungal-type" evidence="7">
    <location>
        <begin position="24"/>
        <end position="54"/>
    </location>
</feature>
<protein>
    <recommendedName>
        <fullName evidence="7">Zn(2)-C6 fungal-type domain-containing protein</fullName>
    </recommendedName>
</protein>
<dbReference type="AlphaFoldDB" id="A0AAW0R9S3"/>